<dbReference type="Gene3D" id="3.30.565.10">
    <property type="entry name" value="Histidine kinase-like ATPase, C-terminal domain"/>
    <property type="match status" value="1"/>
</dbReference>
<dbReference type="SUPFAM" id="SSF55874">
    <property type="entry name" value="ATPase domain of HSP90 chaperone/DNA topoisomerase II/histidine kinase"/>
    <property type="match status" value="1"/>
</dbReference>
<dbReference type="GO" id="GO:0005524">
    <property type="term" value="F:ATP binding"/>
    <property type="evidence" value="ECO:0007669"/>
    <property type="project" value="UniProtKB-KW"/>
</dbReference>
<dbReference type="AlphaFoldDB" id="A0A9D2J6H3"/>
<keyword evidence="1" id="KW-0547">Nucleotide-binding</keyword>
<name>A0A9D2J6H3_9MICO</name>
<proteinExistence type="predicted"/>
<organism evidence="1 2">
    <name type="scientific">Candidatus Ruania gallistercoris</name>
    <dbReference type="NCBI Taxonomy" id="2838746"/>
    <lineage>
        <taxon>Bacteria</taxon>
        <taxon>Bacillati</taxon>
        <taxon>Actinomycetota</taxon>
        <taxon>Actinomycetes</taxon>
        <taxon>Micrococcales</taxon>
        <taxon>Ruaniaceae</taxon>
        <taxon>Ruania</taxon>
    </lineage>
</organism>
<reference evidence="1" key="1">
    <citation type="journal article" date="2021" name="PeerJ">
        <title>Extensive microbial diversity within the chicken gut microbiome revealed by metagenomics and culture.</title>
        <authorList>
            <person name="Gilroy R."/>
            <person name="Ravi A."/>
            <person name="Getino M."/>
            <person name="Pursley I."/>
            <person name="Horton D.L."/>
            <person name="Alikhan N.F."/>
            <person name="Baker D."/>
            <person name="Gharbi K."/>
            <person name="Hall N."/>
            <person name="Watson M."/>
            <person name="Adriaenssens E.M."/>
            <person name="Foster-Nyarko E."/>
            <person name="Jarju S."/>
            <person name="Secka A."/>
            <person name="Antonio M."/>
            <person name="Oren A."/>
            <person name="Chaudhuri R.R."/>
            <person name="La Ragione R."/>
            <person name="Hildebrand F."/>
            <person name="Pallen M.J."/>
        </authorList>
    </citation>
    <scope>NUCLEOTIDE SEQUENCE</scope>
    <source>
        <strain evidence="1">ChiGjej4B4-7305</strain>
    </source>
</reference>
<dbReference type="EMBL" id="DXBY01000287">
    <property type="protein sequence ID" value="HIZ37434.1"/>
    <property type="molecule type" value="Genomic_DNA"/>
</dbReference>
<comment type="caution">
    <text evidence="1">The sequence shown here is derived from an EMBL/GenBank/DDBJ whole genome shotgun (WGS) entry which is preliminary data.</text>
</comment>
<dbReference type="InterPro" id="IPR036890">
    <property type="entry name" value="HATPase_C_sf"/>
</dbReference>
<accession>A0A9D2J6H3</accession>
<keyword evidence="1" id="KW-0067">ATP-binding</keyword>
<reference evidence="1" key="2">
    <citation type="submission" date="2021-04" db="EMBL/GenBank/DDBJ databases">
        <authorList>
            <person name="Gilroy R."/>
        </authorList>
    </citation>
    <scope>NUCLEOTIDE SEQUENCE</scope>
    <source>
        <strain evidence="1">ChiGjej4B4-7305</strain>
    </source>
</reference>
<evidence type="ECO:0000313" key="1">
    <source>
        <dbReference type="EMBL" id="HIZ37434.1"/>
    </source>
</evidence>
<evidence type="ECO:0000313" key="2">
    <source>
        <dbReference type="Proteomes" id="UP000824037"/>
    </source>
</evidence>
<sequence>MTGDRTCVASSTHDWTSAVDHDHLDAIRAQAARYGAGGPAHLVLEVLAYAEEEAAALGRVGRAVLTRHTDGSLSVADDGRGTAIRRGGDGQIVRKPVMSTQDLRFFAASDPPLLPDELPRRGMSTVAALCHWLEHTNRRSEGSWTQRYVRGVPGTELVELPGTGETGTTVRFLPDRSLIRGIEPGDELFGFAHLHVEVGG</sequence>
<dbReference type="Proteomes" id="UP000824037">
    <property type="component" value="Unassembled WGS sequence"/>
</dbReference>
<protein>
    <submittedName>
        <fullName evidence="1">ATP-binding protein</fullName>
    </submittedName>
</protein>
<gene>
    <name evidence="1" type="ORF">H9815_16785</name>
</gene>